<dbReference type="InterPro" id="IPR036388">
    <property type="entry name" value="WH-like_DNA-bd_sf"/>
</dbReference>
<dbReference type="Proteomes" id="UP001601059">
    <property type="component" value="Unassembled WGS sequence"/>
</dbReference>
<dbReference type="PRINTS" id="PR00598">
    <property type="entry name" value="HTHMARR"/>
</dbReference>
<name>A0ABW6KAR1_9BACI</name>
<dbReference type="PANTHER" id="PTHR42756:SF1">
    <property type="entry name" value="TRANSCRIPTIONAL REPRESSOR OF EMRAB OPERON"/>
    <property type="match status" value="1"/>
</dbReference>
<evidence type="ECO:0000259" key="4">
    <source>
        <dbReference type="PROSITE" id="PS50995"/>
    </source>
</evidence>
<dbReference type="Gene3D" id="1.10.10.10">
    <property type="entry name" value="Winged helix-like DNA-binding domain superfamily/Winged helix DNA-binding domain"/>
    <property type="match status" value="1"/>
</dbReference>
<keyword evidence="1" id="KW-0805">Transcription regulation</keyword>
<organism evidence="5 6">
    <name type="scientific">Cytobacillus spartinae</name>
    <dbReference type="NCBI Taxonomy" id="3299023"/>
    <lineage>
        <taxon>Bacteria</taxon>
        <taxon>Bacillati</taxon>
        <taxon>Bacillota</taxon>
        <taxon>Bacilli</taxon>
        <taxon>Bacillales</taxon>
        <taxon>Bacillaceae</taxon>
        <taxon>Cytobacillus</taxon>
    </lineage>
</organism>
<comment type="caution">
    <text evidence="5">The sequence shown here is derived from an EMBL/GenBank/DDBJ whole genome shotgun (WGS) entry which is preliminary data.</text>
</comment>
<dbReference type="PANTHER" id="PTHR42756">
    <property type="entry name" value="TRANSCRIPTIONAL REGULATOR, MARR"/>
    <property type="match status" value="1"/>
</dbReference>
<proteinExistence type="predicted"/>
<keyword evidence="3" id="KW-0804">Transcription</keyword>
<feature type="domain" description="HTH marR-type" evidence="4">
    <location>
        <begin position="3"/>
        <end position="134"/>
    </location>
</feature>
<keyword evidence="2" id="KW-0238">DNA-binding</keyword>
<dbReference type="RefSeq" id="WP_389358447.1">
    <property type="nucleotide sequence ID" value="NZ_JBIACK010000001.1"/>
</dbReference>
<gene>
    <name evidence="5" type="ORF">ACFYKX_04495</name>
</gene>
<sequence>MDTTTLFHTLNQKVRLLSKEANEVLQKYGLFSSQWTILYVLSEKGPMTQMDISDYIKVEAPTVTRTLTRLEESGWIVRKPGKDKREKTVELTEMAKNKYPIVKQSIMEFEQEFIVQLSQQEQQQLLNLLGKLGKGE</sequence>
<evidence type="ECO:0000256" key="1">
    <source>
        <dbReference type="ARBA" id="ARBA00023015"/>
    </source>
</evidence>
<dbReference type="SMART" id="SM00347">
    <property type="entry name" value="HTH_MARR"/>
    <property type="match status" value="1"/>
</dbReference>
<reference evidence="5 6" key="1">
    <citation type="submission" date="2024-08" db="EMBL/GenBank/DDBJ databases">
        <title>Two novel Cytobacillus novel species.</title>
        <authorList>
            <person name="Liu G."/>
        </authorList>
    </citation>
    <scope>NUCLEOTIDE SEQUENCE [LARGE SCALE GENOMIC DNA]</scope>
    <source>
        <strain evidence="5 6">FJAT-54145</strain>
    </source>
</reference>
<evidence type="ECO:0000256" key="2">
    <source>
        <dbReference type="ARBA" id="ARBA00023125"/>
    </source>
</evidence>
<dbReference type="CDD" id="cd00090">
    <property type="entry name" value="HTH_ARSR"/>
    <property type="match status" value="1"/>
</dbReference>
<dbReference type="InterPro" id="IPR000835">
    <property type="entry name" value="HTH_MarR-typ"/>
</dbReference>
<evidence type="ECO:0000313" key="5">
    <source>
        <dbReference type="EMBL" id="MFE8699878.1"/>
    </source>
</evidence>
<dbReference type="PROSITE" id="PS50995">
    <property type="entry name" value="HTH_MARR_2"/>
    <property type="match status" value="1"/>
</dbReference>
<keyword evidence="6" id="KW-1185">Reference proteome</keyword>
<dbReference type="Pfam" id="PF01047">
    <property type="entry name" value="MarR"/>
    <property type="match status" value="1"/>
</dbReference>
<dbReference type="InterPro" id="IPR036390">
    <property type="entry name" value="WH_DNA-bd_sf"/>
</dbReference>
<evidence type="ECO:0000313" key="6">
    <source>
        <dbReference type="Proteomes" id="UP001601059"/>
    </source>
</evidence>
<evidence type="ECO:0000256" key="3">
    <source>
        <dbReference type="ARBA" id="ARBA00023163"/>
    </source>
</evidence>
<dbReference type="SUPFAM" id="SSF46785">
    <property type="entry name" value="Winged helix' DNA-binding domain"/>
    <property type="match status" value="1"/>
</dbReference>
<dbReference type="EMBL" id="JBIACK010000001">
    <property type="protein sequence ID" value="MFE8699878.1"/>
    <property type="molecule type" value="Genomic_DNA"/>
</dbReference>
<protein>
    <submittedName>
        <fullName evidence="5">MarR family winged helix-turn-helix transcriptional regulator</fullName>
    </submittedName>
</protein>
<accession>A0ABW6KAR1</accession>
<dbReference type="InterPro" id="IPR011991">
    <property type="entry name" value="ArsR-like_HTH"/>
</dbReference>